<feature type="transmembrane region" description="Helical" evidence="1">
    <location>
        <begin position="474"/>
        <end position="496"/>
    </location>
</feature>
<feature type="transmembrane region" description="Helical" evidence="1">
    <location>
        <begin position="442"/>
        <end position="467"/>
    </location>
</feature>
<evidence type="ECO:0000313" key="2">
    <source>
        <dbReference type="EMBL" id="KAJ3174769.1"/>
    </source>
</evidence>
<gene>
    <name evidence="2" type="ORF">HDU87_006885</name>
</gene>
<proteinExistence type="predicted"/>
<evidence type="ECO:0000313" key="3">
    <source>
        <dbReference type="Proteomes" id="UP001212152"/>
    </source>
</evidence>
<keyword evidence="1" id="KW-0472">Membrane</keyword>
<feature type="transmembrane region" description="Helical" evidence="1">
    <location>
        <begin position="322"/>
        <end position="340"/>
    </location>
</feature>
<evidence type="ECO:0000256" key="1">
    <source>
        <dbReference type="SAM" id="Phobius"/>
    </source>
</evidence>
<accession>A0AAD5XKT5</accession>
<feature type="transmembrane region" description="Helical" evidence="1">
    <location>
        <begin position="400"/>
        <end position="417"/>
    </location>
</feature>
<sequence>MAAPVLLMGAFTSFATYLILKKIVARRPGFMRKQHHLVGIFATLMILDVLVCLEASFVPATILYDVQVFDSHIKHHFIVAIYIAISSTYTGMSWCYVAAVVSVLGNYLTLTFGYSASPGRFLTNLAAYGTCALNATIEAYLMERKSRDVFLMETIVANASAVKPGAVQLERTADLVADIRKARLQRQCVSEAGMTDGSAGPETRDIEQIETDLKTTPTLSTPLAFNSSVHLRGSSSMQGFPQADIRAPLPEEPSISVTEPEHTKPEVVEKQNVFHIHNVFKGLPRRIKQFFRRRWKNIYLAWADEYHEASYLQWQNKTFGRVYGLAMAIQCVSLISHVLLDKNSFCREGTVQESLFMCDDPGPTFVQNIYLLVFVPMLLLGLGVALGPTLNLRPAITHRCAAFAFVNLFGAYSWLTIKANKVKFDYEGSQYPDDMYEVFDAYAFNVLIAAAGALPSHWFHILIGFALVEKIAHFALGLTLQIVLYDVVLLLCLLSTSGGQVTTSERLARRHHALRSAFLDRCRHAGIAAEKKIRKVGSFSALLAKPPRLKRADQTVDGSPEAV</sequence>
<organism evidence="2 3">
    <name type="scientific">Geranomyces variabilis</name>
    <dbReference type="NCBI Taxonomy" id="109894"/>
    <lineage>
        <taxon>Eukaryota</taxon>
        <taxon>Fungi</taxon>
        <taxon>Fungi incertae sedis</taxon>
        <taxon>Chytridiomycota</taxon>
        <taxon>Chytridiomycota incertae sedis</taxon>
        <taxon>Chytridiomycetes</taxon>
        <taxon>Spizellomycetales</taxon>
        <taxon>Powellomycetaceae</taxon>
        <taxon>Geranomyces</taxon>
    </lineage>
</organism>
<reference evidence="2" key="1">
    <citation type="submission" date="2020-05" db="EMBL/GenBank/DDBJ databases">
        <title>Phylogenomic resolution of chytrid fungi.</title>
        <authorList>
            <person name="Stajich J.E."/>
            <person name="Amses K."/>
            <person name="Simmons R."/>
            <person name="Seto K."/>
            <person name="Myers J."/>
            <person name="Bonds A."/>
            <person name="Quandt C.A."/>
            <person name="Barry K."/>
            <person name="Liu P."/>
            <person name="Grigoriev I."/>
            <person name="Longcore J.E."/>
            <person name="James T.Y."/>
        </authorList>
    </citation>
    <scope>NUCLEOTIDE SEQUENCE</scope>
    <source>
        <strain evidence="2">JEL0379</strain>
    </source>
</reference>
<keyword evidence="3" id="KW-1185">Reference proteome</keyword>
<comment type="caution">
    <text evidence="2">The sequence shown here is derived from an EMBL/GenBank/DDBJ whole genome shotgun (WGS) entry which is preliminary data.</text>
</comment>
<dbReference type="EMBL" id="JADGJQ010000060">
    <property type="protein sequence ID" value="KAJ3174769.1"/>
    <property type="molecule type" value="Genomic_DNA"/>
</dbReference>
<protein>
    <submittedName>
        <fullName evidence="2">Uncharacterized protein</fullName>
    </submittedName>
</protein>
<feature type="transmembrane region" description="Helical" evidence="1">
    <location>
        <begin position="6"/>
        <end position="25"/>
    </location>
</feature>
<feature type="transmembrane region" description="Helical" evidence="1">
    <location>
        <begin position="369"/>
        <end position="388"/>
    </location>
</feature>
<keyword evidence="1" id="KW-1133">Transmembrane helix</keyword>
<keyword evidence="1" id="KW-0812">Transmembrane</keyword>
<dbReference type="Proteomes" id="UP001212152">
    <property type="component" value="Unassembled WGS sequence"/>
</dbReference>
<dbReference type="AlphaFoldDB" id="A0AAD5XKT5"/>
<name>A0AAD5XKT5_9FUNG</name>
<feature type="transmembrane region" description="Helical" evidence="1">
    <location>
        <begin position="37"/>
        <end position="57"/>
    </location>
</feature>
<feature type="transmembrane region" description="Helical" evidence="1">
    <location>
        <begin position="77"/>
        <end position="104"/>
    </location>
</feature>